<evidence type="ECO:0000256" key="2">
    <source>
        <dbReference type="ARBA" id="ARBA00022801"/>
    </source>
</evidence>
<dbReference type="Pfam" id="PF00933">
    <property type="entry name" value="Glyco_hydro_3"/>
    <property type="match status" value="1"/>
</dbReference>
<dbReference type="SUPFAM" id="SSF51445">
    <property type="entry name" value="(Trans)glycosidases"/>
    <property type="match status" value="1"/>
</dbReference>
<keyword evidence="7" id="KW-1185">Reference proteome</keyword>
<comment type="similarity">
    <text evidence="1">Belongs to the glycosyl hydrolase 3 family.</text>
</comment>
<dbReference type="PANTHER" id="PTHR30480:SF16">
    <property type="entry name" value="GLYCOSIDE HYDROLASE FAMILY 3 DOMAIN PROTEIN"/>
    <property type="match status" value="1"/>
</dbReference>
<evidence type="ECO:0000256" key="3">
    <source>
        <dbReference type="ARBA" id="ARBA00023295"/>
    </source>
</evidence>
<feature type="domain" description="Glycoside hydrolase family 3 N-terminal" evidence="5">
    <location>
        <begin position="153"/>
        <end position="434"/>
    </location>
</feature>
<evidence type="ECO:0000313" key="7">
    <source>
        <dbReference type="Proteomes" id="UP001592581"/>
    </source>
</evidence>
<accession>A0ABV6XNS3</accession>
<comment type="caution">
    <text evidence="6">The sequence shown here is derived from an EMBL/GenBank/DDBJ whole genome shotgun (WGS) entry which is preliminary data.</text>
</comment>
<gene>
    <name evidence="6" type="ORF">ABUW04_16780</name>
</gene>
<evidence type="ECO:0000256" key="1">
    <source>
        <dbReference type="ARBA" id="ARBA00005336"/>
    </source>
</evidence>
<feature type="region of interest" description="Disordered" evidence="4">
    <location>
        <begin position="44"/>
        <end position="95"/>
    </location>
</feature>
<reference evidence="6 7" key="1">
    <citation type="submission" date="2024-06" db="EMBL/GenBank/DDBJ databases">
        <authorList>
            <person name="Lee S.D."/>
        </authorList>
    </citation>
    <scope>NUCLEOTIDE SEQUENCE [LARGE SCALE GENOMIC DNA]</scope>
    <source>
        <strain evidence="6 7">N1-10</strain>
    </source>
</reference>
<dbReference type="EMBL" id="JBEUKS010000005">
    <property type="protein sequence ID" value="MFC1439915.1"/>
    <property type="molecule type" value="Genomic_DNA"/>
</dbReference>
<dbReference type="InterPro" id="IPR001764">
    <property type="entry name" value="Glyco_hydro_3_N"/>
</dbReference>
<organism evidence="6 7">
    <name type="scientific">Streptacidiphilus jeojiensis</name>
    <dbReference type="NCBI Taxonomy" id="3229225"/>
    <lineage>
        <taxon>Bacteria</taxon>
        <taxon>Bacillati</taxon>
        <taxon>Actinomycetota</taxon>
        <taxon>Actinomycetes</taxon>
        <taxon>Kitasatosporales</taxon>
        <taxon>Streptomycetaceae</taxon>
        <taxon>Streptacidiphilus</taxon>
    </lineage>
</organism>
<dbReference type="PANTHER" id="PTHR30480">
    <property type="entry name" value="BETA-HEXOSAMINIDASE-RELATED"/>
    <property type="match status" value="1"/>
</dbReference>
<evidence type="ECO:0000313" key="6">
    <source>
        <dbReference type="EMBL" id="MFC1439915.1"/>
    </source>
</evidence>
<protein>
    <submittedName>
        <fullName evidence="6">Glycoside hydrolase family 3 N-terminal domain-containing protein</fullName>
    </submittedName>
</protein>
<dbReference type="Proteomes" id="UP001592581">
    <property type="component" value="Unassembled WGS sequence"/>
</dbReference>
<dbReference type="InterPro" id="IPR017853">
    <property type="entry name" value="GH"/>
</dbReference>
<dbReference type="InterPro" id="IPR050226">
    <property type="entry name" value="NagZ_Beta-hexosaminidase"/>
</dbReference>
<keyword evidence="3" id="KW-0326">Glycosidase</keyword>
<evidence type="ECO:0000259" key="5">
    <source>
        <dbReference type="Pfam" id="PF00933"/>
    </source>
</evidence>
<dbReference type="Gene3D" id="3.20.20.300">
    <property type="entry name" value="Glycoside hydrolase, family 3, N-terminal domain"/>
    <property type="match status" value="1"/>
</dbReference>
<dbReference type="InterPro" id="IPR036962">
    <property type="entry name" value="Glyco_hydro_3_N_sf"/>
</dbReference>
<name>A0ABV6XNS3_9ACTN</name>
<sequence length="444" mass="43443">MSALAHRLRPVTVRAAVRVAIQGGALTAGAALVLTGCGAGGGAGHHISADSRASGSASAAGSPSRTGSPSPSGPTARPSRSAAAPGASPAAPASSAAGTAAACTNASKLAGWSDRRLAMLTIAVPASEDAVGSVAPEVAAGAGGVLLFGSSAPSGLGADLTALKKQVPGGIGLLVMTDEEGGAIQRMDNLVGSLPWPGWMGAHWTPDQIRQAAARVGARMAAAQVNMDLAPVADVDGSGEVPGRGNPDGLRSFSGDPAVAARDTVAFMNGLRSAGVVPVLKHFPGLGGSTVNSDFAPAHTVPWSAELNGGLTPFSTAIAAGAPAVMMSNDSVPGLTTLPAGLSATMIGTELRGRLGFHGLVLTDSLSAGAVSGAGYSMPQAAVQALRAGADMVMFDLGPTVQAQTSAIASAEVAAVADGRLPRTRLLAAATSVLAARQVDLCRG</sequence>
<evidence type="ECO:0000256" key="4">
    <source>
        <dbReference type="SAM" id="MobiDB-lite"/>
    </source>
</evidence>
<proteinExistence type="inferred from homology"/>
<dbReference type="GO" id="GO:0016787">
    <property type="term" value="F:hydrolase activity"/>
    <property type="evidence" value="ECO:0007669"/>
    <property type="project" value="UniProtKB-KW"/>
</dbReference>
<dbReference type="RefSeq" id="WP_380565535.1">
    <property type="nucleotide sequence ID" value="NZ_JBEUKS010000005.1"/>
</dbReference>
<keyword evidence="2 6" id="KW-0378">Hydrolase</keyword>
<feature type="compositionally biased region" description="Low complexity" evidence="4">
    <location>
        <begin position="51"/>
        <end position="95"/>
    </location>
</feature>